<dbReference type="InterPro" id="IPR001138">
    <property type="entry name" value="Zn2Cys6_DnaBD"/>
</dbReference>
<reference evidence="5 6" key="2">
    <citation type="journal article" date="2012" name="PLoS Pathog.">
        <title>Diverse lifestyles and strategies of plant pathogenesis encoded in the genomes of eighteen Dothideomycetes fungi.</title>
        <authorList>
            <person name="Ohm R.A."/>
            <person name="Feau N."/>
            <person name="Henrissat B."/>
            <person name="Schoch C.L."/>
            <person name="Horwitz B.A."/>
            <person name="Barry K.W."/>
            <person name="Condon B.J."/>
            <person name="Copeland A.C."/>
            <person name="Dhillon B."/>
            <person name="Glaser F."/>
            <person name="Hesse C.N."/>
            <person name="Kosti I."/>
            <person name="LaButti K."/>
            <person name="Lindquist E.A."/>
            <person name="Lucas S."/>
            <person name="Salamov A.A."/>
            <person name="Bradshaw R.E."/>
            <person name="Ciuffetti L."/>
            <person name="Hamelin R.C."/>
            <person name="Kema G.H.J."/>
            <person name="Lawrence C."/>
            <person name="Scott J.A."/>
            <person name="Spatafora J.W."/>
            <person name="Turgeon B.G."/>
            <person name="de Wit P.J.G.M."/>
            <person name="Zhong S."/>
            <person name="Goodwin S.B."/>
            <person name="Grigoriev I.V."/>
        </authorList>
    </citation>
    <scope>NUCLEOTIDE SEQUENCE [LARGE SCALE GENOMIC DNA]</scope>
    <source>
        <strain evidence="6">NZE10 / CBS 128990</strain>
    </source>
</reference>
<evidence type="ECO:0000256" key="2">
    <source>
        <dbReference type="ARBA" id="ARBA00023242"/>
    </source>
</evidence>
<organism evidence="5 6">
    <name type="scientific">Dothistroma septosporum (strain NZE10 / CBS 128990)</name>
    <name type="common">Red band needle blight fungus</name>
    <name type="synonym">Mycosphaerella pini</name>
    <dbReference type="NCBI Taxonomy" id="675120"/>
    <lineage>
        <taxon>Eukaryota</taxon>
        <taxon>Fungi</taxon>
        <taxon>Dikarya</taxon>
        <taxon>Ascomycota</taxon>
        <taxon>Pezizomycotina</taxon>
        <taxon>Dothideomycetes</taxon>
        <taxon>Dothideomycetidae</taxon>
        <taxon>Mycosphaerellales</taxon>
        <taxon>Mycosphaerellaceae</taxon>
        <taxon>Dothistroma</taxon>
    </lineage>
</organism>
<dbReference type="PROSITE" id="PS00463">
    <property type="entry name" value="ZN2_CY6_FUNGAL_1"/>
    <property type="match status" value="1"/>
</dbReference>
<evidence type="ECO:0000256" key="1">
    <source>
        <dbReference type="ARBA" id="ARBA00004123"/>
    </source>
</evidence>
<dbReference type="STRING" id="675120.N1PS99"/>
<dbReference type="GO" id="GO:0008270">
    <property type="term" value="F:zinc ion binding"/>
    <property type="evidence" value="ECO:0007669"/>
    <property type="project" value="InterPro"/>
</dbReference>
<sequence>MPNRLAACDPCRTSKVACDHVRPVCSRCRKEDNVDGCVYRQRPFKRQRRSEHESRSPPAPLPRAPGSSRTPPPFAERSHALVAHAYPNPGFLGDSSHTAIFEQIVASHESSEVHSPTTPAPAPGTAPGTAPAPVHLATVRNASQGPQVLRGSALIDDIRSTLPPSSCATLLKAWLWKGTNLALAGNLLRPCIESVVRVLSSRSSSIDISQKLLMNSLEALNADSTFDSDRYLAQLVNENVRWESLGLVLVAVSRAATDLDEYGELYRNQPDRRKWQTNALEFSDQCLELCLRLDCLNDLQLLLQYENWIAHSMVDGDQSYHSWRKLGDVVSSLFALGYHERIDGQERLPGFLKNLRSTALARTFSGDMNVSIFLGRPPRIHSKYCEIKSVIDGIAPQNDSTSSREPETETPFSYVLESWWSASCALLKEQILGIPKNQGYEWCLNVARDVQMTSERLWYSLPRRFRLEGPLRLCDSFTPVERDFLASAKLNYLHIHFLLRLTLTQCTPEPDAELLGVAVQILNLTVQAIVLKSHVENSGTGHVWKVAYYGLPAAGIICLCLLNRRLGKQNGSIPVFQTIQDLGVLVAHTETGALIHVDEPNYSLLAAATGTVKSLLEKALSGAMTQPYQVGSKPLAETPAPLDWTPWTAEQGGKDFELDFWLNLADHPELSSTTTDSFALPEQ</sequence>
<proteinExistence type="predicted"/>
<dbReference type="Proteomes" id="UP000016933">
    <property type="component" value="Unassembled WGS sequence"/>
</dbReference>
<evidence type="ECO:0000256" key="3">
    <source>
        <dbReference type="SAM" id="MobiDB-lite"/>
    </source>
</evidence>
<dbReference type="GO" id="GO:0000981">
    <property type="term" value="F:DNA-binding transcription factor activity, RNA polymerase II-specific"/>
    <property type="evidence" value="ECO:0007669"/>
    <property type="project" value="InterPro"/>
</dbReference>
<gene>
    <name evidence="5" type="ORF">DOTSEDRAFT_129045</name>
</gene>
<dbReference type="HOGENOM" id="CLU_013296_0_0_1"/>
<dbReference type="EMBL" id="KB446538">
    <property type="protein sequence ID" value="EME45299.1"/>
    <property type="molecule type" value="Genomic_DNA"/>
</dbReference>
<dbReference type="OrthoDB" id="4898680at2759"/>
<dbReference type="Gene3D" id="4.10.240.10">
    <property type="entry name" value="Zn(2)-C6 fungal-type DNA-binding domain"/>
    <property type="match status" value="1"/>
</dbReference>
<evidence type="ECO:0000259" key="4">
    <source>
        <dbReference type="PROSITE" id="PS50048"/>
    </source>
</evidence>
<feature type="domain" description="Zn(2)-C6 fungal-type" evidence="4">
    <location>
        <begin position="7"/>
        <end position="39"/>
    </location>
</feature>
<accession>N1PS99</accession>
<keyword evidence="6" id="KW-1185">Reference proteome</keyword>
<dbReference type="PANTHER" id="PTHR31001">
    <property type="entry name" value="UNCHARACTERIZED TRANSCRIPTIONAL REGULATORY PROTEIN"/>
    <property type="match status" value="1"/>
</dbReference>
<protein>
    <recommendedName>
        <fullName evidence="4">Zn(2)-C6 fungal-type domain-containing protein</fullName>
    </recommendedName>
</protein>
<dbReference type="CDD" id="cd12148">
    <property type="entry name" value="fungal_TF_MHR"/>
    <property type="match status" value="1"/>
</dbReference>
<dbReference type="PANTHER" id="PTHR31001:SF40">
    <property type="entry name" value="ZN(II)2CYS6 TRANSCRIPTION FACTOR (EUROFUNG)"/>
    <property type="match status" value="1"/>
</dbReference>
<keyword evidence="2" id="KW-0539">Nucleus</keyword>
<dbReference type="SMART" id="SM00066">
    <property type="entry name" value="GAL4"/>
    <property type="match status" value="1"/>
</dbReference>
<evidence type="ECO:0000313" key="6">
    <source>
        <dbReference type="Proteomes" id="UP000016933"/>
    </source>
</evidence>
<feature type="region of interest" description="Disordered" evidence="3">
    <location>
        <begin position="44"/>
        <end position="74"/>
    </location>
</feature>
<dbReference type="InterPro" id="IPR036864">
    <property type="entry name" value="Zn2-C6_fun-type_DNA-bd_sf"/>
</dbReference>
<dbReference type="Pfam" id="PF00172">
    <property type="entry name" value="Zn_clus"/>
    <property type="match status" value="1"/>
</dbReference>
<feature type="region of interest" description="Disordered" evidence="3">
    <location>
        <begin position="107"/>
        <end position="132"/>
    </location>
</feature>
<dbReference type="SUPFAM" id="SSF57701">
    <property type="entry name" value="Zn2/Cys6 DNA-binding domain"/>
    <property type="match status" value="1"/>
</dbReference>
<name>N1PS99_DOTSN</name>
<dbReference type="OMA" id="PRMSKRF"/>
<dbReference type="GO" id="GO:0005634">
    <property type="term" value="C:nucleus"/>
    <property type="evidence" value="ECO:0007669"/>
    <property type="project" value="UniProtKB-SubCell"/>
</dbReference>
<dbReference type="InterPro" id="IPR050613">
    <property type="entry name" value="Sec_Metabolite_Reg"/>
</dbReference>
<dbReference type="CDD" id="cd00067">
    <property type="entry name" value="GAL4"/>
    <property type="match status" value="1"/>
</dbReference>
<dbReference type="eggNOG" id="ENOG502SM98">
    <property type="taxonomic scope" value="Eukaryota"/>
</dbReference>
<comment type="subcellular location">
    <subcellularLocation>
        <location evidence="1">Nucleus</location>
    </subcellularLocation>
</comment>
<dbReference type="PROSITE" id="PS50048">
    <property type="entry name" value="ZN2_CY6_FUNGAL_2"/>
    <property type="match status" value="1"/>
</dbReference>
<reference evidence="6" key="1">
    <citation type="journal article" date="2012" name="PLoS Genet.">
        <title>The genomes of the fungal plant pathogens Cladosporium fulvum and Dothistroma septosporum reveal adaptation to different hosts and lifestyles but also signatures of common ancestry.</title>
        <authorList>
            <person name="de Wit P.J.G.M."/>
            <person name="van der Burgt A."/>
            <person name="Oekmen B."/>
            <person name="Stergiopoulos I."/>
            <person name="Abd-Elsalam K.A."/>
            <person name="Aerts A.L."/>
            <person name="Bahkali A.H."/>
            <person name="Beenen H.G."/>
            <person name="Chettri P."/>
            <person name="Cox M.P."/>
            <person name="Datema E."/>
            <person name="de Vries R.P."/>
            <person name="Dhillon B."/>
            <person name="Ganley A.R."/>
            <person name="Griffiths S.A."/>
            <person name="Guo Y."/>
            <person name="Hamelin R.C."/>
            <person name="Henrissat B."/>
            <person name="Kabir M.S."/>
            <person name="Jashni M.K."/>
            <person name="Kema G."/>
            <person name="Klaubauf S."/>
            <person name="Lapidus A."/>
            <person name="Levasseur A."/>
            <person name="Lindquist E."/>
            <person name="Mehrabi R."/>
            <person name="Ohm R.A."/>
            <person name="Owen T.J."/>
            <person name="Salamov A."/>
            <person name="Schwelm A."/>
            <person name="Schijlen E."/>
            <person name="Sun H."/>
            <person name="van den Burg H.A."/>
            <person name="van Ham R.C.H.J."/>
            <person name="Zhang S."/>
            <person name="Goodwin S.B."/>
            <person name="Grigoriev I.V."/>
            <person name="Collemare J."/>
            <person name="Bradshaw R.E."/>
        </authorList>
    </citation>
    <scope>NUCLEOTIDE SEQUENCE [LARGE SCALE GENOMIC DNA]</scope>
    <source>
        <strain evidence="6">NZE10 / CBS 128990</strain>
    </source>
</reference>
<evidence type="ECO:0000313" key="5">
    <source>
        <dbReference type="EMBL" id="EME45299.1"/>
    </source>
</evidence>
<dbReference type="AlphaFoldDB" id="N1PS99"/>